<keyword evidence="2" id="KW-1185">Reference proteome</keyword>
<reference evidence="1 2" key="1">
    <citation type="submission" date="2014-04" db="EMBL/GenBank/DDBJ databases">
        <authorList>
            <consortium name="DOE Joint Genome Institute"/>
            <person name="Kuo A."/>
            <person name="Gay G."/>
            <person name="Dore J."/>
            <person name="Kohler A."/>
            <person name="Nagy L.G."/>
            <person name="Floudas D."/>
            <person name="Copeland A."/>
            <person name="Barry K.W."/>
            <person name="Cichocki N."/>
            <person name="Veneault-Fourrey C."/>
            <person name="LaButti K."/>
            <person name="Lindquist E.A."/>
            <person name="Lipzen A."/>
            <person name="Lundell T."/>
            <person name="Morin E."/>
            <person name="Murat C."/>
            <person name="Sun H."/>
            <person name="Tunlid A."/>
            <person name="Henrissat B."/>
            <person name="Grigoriev I.V."/>
            <person name="Hibbett D.S."/>
            <person name="Martin F."/>
            <person name="Nordberg H.P."/>
            <person name="Cantor M.N."/>
            <person name="Hua S.X."/>
        </authorList>
    </citation>
    <scope>NUCLEOTIDE SEQUENCE [LARGE SCALE GENOMIC DNA]</scope>
    <source>
        <strain evidence="2">h7</strain>
    </source>
</reference>
<dbReference type="Proteomes" id="UP000053424">
    <property type="component" value="Unassembled WGS sequence"/>
</dbReference>
<organism evidence="1 2">
    <name type="scientific">Hebeloma cylindrosporum</name>
    <dbReference type="NCBI Taxonomy" id="76867"/>
    <lineage>
        <taxon>Eukaryota</taxon>
        <taxon>Fungi</taxon>
        <taxon>Dikarya</taxon>
        <taxon>Basidiomycota</taxon>
        <taxon>Agaricomycotina</taxon>
        <taxon>Agaricomycetes</taxon>
        <taxon>Agaricomycetidae</taxon>
        <taxon>Agaricales</taxon>
        <taxon>Agaricineae</taxon>
        <taxon>Hymenogastraceae</taxon>
        <taxon>Hebeloma</taxon>
    </lineage>
</organism>
<sequence>MSTAILAPTLTQWTENHVTAIIQATNEQDLTSAIDAFLAKDATIVINGAKLSRAEFQKQLQTEKFDEAGATISFVGAVQVPADKDKPFDAGSVGLFYNALIVEAIRIRDAPVTSEITASLNVV</sequence>
<proteinExistence type="predicted"/>
<reference evidence="2" key="2">
    <citation type="submission" date="2015-01" db="EMBL/GenBank/DDBJ databases">
        <title>Evolutionary Origins and Diversification of the Mycorrhizal Mutualists.</title>
        <authorList>
            <consortium name="DOE Joint Genome Institute"/>
            <consortium name="Mycorrhizal Genomics Consortium"/>
            <person name="Kohler A."/>
            <person name="Kuo A."/>
            <person name="Nagy L.G."/>
            <person name="Floudas D."/>
            <person name="Copeland A."/>
            <person name="Barry K.W."/>
            <person name="Cichocki N."/>
            <person name="Veneault-Fourrey C."/>
            <person name="LaButti K."/>
            <person name="Lindquist E.A."/>
            <person name="Lipzen A."/>
            <person name="Lundell T."/>
            <person name="Morin E."/>
            <person name="Murat C."/>
            <person name="Riley R."/>
            <person name="Ohm R."/>
            <person name="Sun H."/>
            <person name="Tunlid A."/>
            <person name="Henrissat B."/>
            <person name="Grigoriev I.V."/>
            <person name="Hibbett D.S."/>
            <person name="Martin F."/>
        </authorList>
    </citation>
    <scope>NUCLEOTIDE SEQUENCE [LARGE SCALE GENOMIC DNA]</scope>
    <source>
        <strain evidence="2">h7</strain>
    </source>
</reference>
<dbReference type="OrthoDB" id="3188871at2759"/>
<dbReference type="EMBL" id="KN831779">
    <property type="protein sequence ID" value="KIM41970.1"/>
    <property type="molecule type" value="Genomic_DNA"/>
</dbReference>
<dbReference type="AlphaFoldDB" id="A0A0C3BZF7"/>
<evidence type="ECO:0000313" key="1">
    <source>
        <dbReference type="EMBL" id="KIM41970.1"/>
    </source>
</evidence>
<gene>
    <name evidence="1" type="ORF">M413DRAFT_71471</name>
</gene>
<accession>A0A0C3BZF7</accession>
<protein>
    <submittedName>
        <fullName evidence="1">Uncharacterized protein</fullName>
    </submittedName>
</protein>
<dbReference type="HOGENOM" id="CLU_107219_1_0_1"/>
<evidence type="ECO:0000313" key="2">
    <source>
        <dbReference type="Proteomes" id="UP000053424"/>
    </source>
</evidence>
<name>A0A0C3BZF7_HEBCY</name>